<name>A0A553N770_TIGCA</name>
<dbReference type="OrthoDB" id="414175at2759"/>
<evidence type="ECO:0000256" key="8">
    <source>
        <dbReference type="ARBA" id="ARBA00022741"/>
    </source>
</evidence>
<comment type="pathway">
    <text evidence="2">Protein modification; protein glycosylation.</text>
</comment>
<evidence type="ECO:0000256" key="12">
    <source>
        <dbReference type="SAM" id="Phobius"/>
    </source>
</evidence>
<keyword evidence="6" id="KW-0808">Transferase</keyword>
<comment type="similarity">
    <text evidence="3">Belongs to the glycosyltransferase 31 family. Beta3-Gal-T subfamily.</text>
</comment>
<protein>
    <recommendedName>
        <fullName evidence="4">N-acetylgalactosaminide beta-1,3-galactosyltransferase</fullName>
        <ecNumber evidence="4">2.4.1.122</ecNumber>
    </recommendedName>
</protein>
<dbReference type="InterPro" id="IPR026050">
    <property type="entry name" value="C1GALT1/C1GALT1_chp1"/>
</dbReference>
<keyword evidence="9" id="KW-0735">Signal-anchor</keyword>
<organism evidence="14 15">
    <name type="scientific">Tigriopus californicus</name>
    <name type="common">Marine copepod</name>
    <dbReference type="NCBI Taxonomy" id="6832"/>
    <lineage>
        <taxon>Eukaryota</taxon>
        <taxon>Metazoa</taxon>
        <taxon>Ecdysozoa</taxon>
        <taxon>Arthropoda</taxon>
        <taxon>Crustacea</taxon>
        <taxon>Multicrustacea</taxon>
        <taxon>Hexanauplia</taxon>
        <taxon>Copepoda</taxon>
        <taxon>Harpacticoida</taxon>
        <taxon>Harpacticidae</taxon>
        <taxon>Tigriopus</taxon>
    </lineage>
</organism>
<dbReference type="PANTHER" id="PTHR23033">
    <property type="entry name" value="BETA1,3-GALACTOSYLTRANSFERASE"/>
    <property type="match status" value="1"/>
</dbReference>
<dbReference type="Pfam" id="PF02434">
    <property type="entry name" value="Fringe"/>
    <property type="match status" value="1"/>
</dbReference>
<dbReference type="GO" id="GO:0000166">
    <property type="term" value="F:nucleotide binding"/>
    <property type="evidence" value="ECO:0007669"/>
    <property type="project" value="UniProtKB-KW"/>
</dbReference>
<dbReference type="PANTHER" id="PTHR23033:SF14">
    <property type="entry name" value="GLYCOPROTEIN-N-ACETYLGALACTOSAMINE 3-BETA-GALACTOSYLTRANSFERASE 1-RELATED"/>
    <property type="match status" value="1"/>
</dbReference>
<dbReference type="EMBL" id="VCGU01000459">
    <property type="protein sequence ID" value="TRY61276.1"/>
    <property type="molecule type" value="Genomic_DNA"/>
</dbReference>
<evidence type="ECO:0000256" key="4">
    <source>
        <dbReference type="ARBA" id="ARBA00012557"/>
    </source>
</evidence>
<evidence type="ECO:0000256" key="7">
    <source>
        <dbReference type="ARBA" id="ARBA00022692"/>
    </source>
</evidence>
<evidence type="ECO:0000259" key="13">
    <source>
        <dbReference type="Pfam" id="PF02434"/>
    </source>
</evidence>
<dbReference type="OMA" id="YHRERAD"/>
<evidence type="ECO:0000256" key="1">
    <source>
        <dbReference type="ARBA" id="ARBA00004606"/>
    </source>
</evidence>
<evidence type="ECO:0000256" key="11">
    <source>
        <dbReference type="ARBA" id="ARBA00023136"/>
    </source>
</evidence>
<dbReference type="STRING" id="6832.A0A553N770"/>
<accession>A0A553N770</accession>
<evidence type="ECO:0000256" key="5">
    <source>
        <dbReference type="ARBA" id="ARBA00022676"/>
    </source>
</evidence>
<reference evidence="14 15" key="1">
    <citation type="journal article" date="2018" name="Nat. Ecol. Evol.">
        <title>Genomic signatures of mitonuclear coevolution across populations of Tigriopus californicus.</title>
        <authorList>
            <person name="Barreto F.S."/>
            <person name="Watson E.T."/>
            <person name="Lima T.G."/>
            <person name="Willett C.S."/>
            <person name="Edmands S."/>
            <person name="Li W."/>
            <person name="Burton R.S."/>
        </authorList>
    </citation>
    <scope>NUCLEOTIDE SEQUENCE [LARGE SCALE GENOMIC DNA]</scope>
    <source>
        <strain evidence="14 15">San Diego</strain>
    </source>
</reference>
<dbReference type="Proteomes" id="UP000318571">
    <property type="component" value="Chromosome 8"/>
</dbReference>
<evidence type="ECO:0000256" key="2">
    <source>
        <dbReference type="ARBA" id="ARBA00004922"/>
    </source>
</evidence>
<evidence type="ECO:0000256" key="6">
    <source>
        <dbReference type="ARBA" id="ARBA00022679"/>
    </source>
</evidence>
<keyword evidence="15" id="KW-1185">Reference proteome</keyword>
<evidence type="ECO:0000256" key="9">
    <source>
        <dbReference type="ARBA" id="ARBA00022968"/>
    </source>
</evidence>
<keyword evidence="5" id="KW-0328">Glycosyltransferase</keyword>
<keyword evidence="7 12" id="KW-0812">Transmembrane</keyword>
<dbReference type="InterPro" id="IPR003378">
    <property type="entry name" value="Fringe-like_glycosylTrfase"/>
</dbReference>
<keyword evidence="11 12" id="KW-0472">Membrane</keyword>
<sequence length="330" mass="37614">MQSRRLQLKLVHGRLCLGLIFGLSLLIWVTFPSDPDHRRNLILRAGNILPFLGIPRDLADYYGIAVKRPSFVHTKLSYLQHRGYQDVKNPKLLCWITSYHGTRQRAAAVRHSWGQQCDKFLIMFPKFRDRTYNDEDVSLPVSYHYSALWNRTQLALLHLWEHFGTTYDFILKADDDTMVNVTALRRFLHGFSPQDPLYMGHPLHIPTLGTYMSGGAGYTLSRRSFSLLIQALTKNSPAFFRDSLPEDAALGLLLASVGAVLIATVDSQDRLMSIPVRMTHFEGTQVANWYTNANAAPMKDGTSHQRFQCCSDFMISQHYISPEMMTKGTT</sequence>
<evidence type="ECO:0000313" key="14">
    <source>
        <dbReference type="EMBL" id="TRY61276.1"/>
    </source>
</evidence>
<keyword evidence="8" id="KW-0547">Nucleotide-binding</keyword>
<proteinExistence type="inferred from homology"/>
<dbReference type="GO" id="GO:0016020">
    <property type="term" value="C:membrane"/>
    <property type="evidence" value="ECO:0007669"/>
    <property type="project" value="UniProtKB-SubCell"/>
</dbReference>
<keyword evidence="10 12" id="KW-1133">Transmembrane helix</keyword>
<feature type="domain" description="Fringe-like glycosyltransferase" evidence="13">
    <location>
        <begin position="99"/>
        <end position="257"/>
    </location>
</feature>
<evidence type="ECO:0000256" key="10">
    <source>
        <dbReference type="ARBA" id="ARBA00022989"/>
    </source>
</evidence>
<gene>
    <name evidence="14" type="ORF">TCAL_08864</name>
</gene>
<comment type="caution">
    <text evidence="14">The sequence shown here is derived from an EMBL/GenBank/DDBJ whole genome shotgun (WGS) entry which is preliminary data.</text>
</comment>
<dbReference type="Gene3D" id="3.90.550.50">
    <property type="match status" value="1"/>
</dbReference>
<dbReference type="EC" id="2.4.1.122" evidence="4"/>
<dbReference type="GO" id="GO:0016263">
    <property type="term" value="F:glycoprotein-N-acetylgalactosamine 3-beta-galactosyltransferase activity"/>
    <property type="evidence" value="ECO:0007669"/>
    <property type="project" value="UniProtKB-EC"/>
</dbReference>
<feature type="transmembrane region" description="Helical" evidence="12">
    <location>
        <begin position="12"/>
        <end position="31"/>
    </location>
</feature>
<evidence type="ECO:0000256" key="3">
    <source>
        <dbReference type="ARBA" id="ARBA00006462"/>
    </source>
</evidence>
<comment type="subcellular location">
    <subcellularLocation>
        <location evidence="1">Membrane</location>
        <topology evidence="1">Single-pass type II membrane protein</topology>
    </subcellularLocation>
</comment>
<evidence type="ECO:0000313" key="15">
    <source>
        <dbReference type="Proteomes" id="UP000318571"/>
    </source>
</evidence>
<dbReference type="AlphaFoldDB" id="A0A553N770"/>